<evidence type="ECO:0000313" key="4">
    <source>
        <dbReference type="EMBL" id="AKA49883.1"/>
    </source>
</evidence>
<dbReference type="HOGENOM" id="CLU_011114_0_0_14"/>
<evidence type="ECO:0000256" key="2">
    <source>
        <dbReference type="SAM" id="SignalP"/>
    </source>
</evidence>
<gene>
    <name evidence="4" type="ORF">VO56_01220</name>
</gene>
<feature type="region of interest" description="Disordered" evidence="1">
    <location>
        <begin position="370"/>
        <end position="390"/>
    </location>
</feature>
<reference evidence="4 5" key="1">
    <citation type="journal article" date="2015" name="Genome Announc.">
        <title>Complete Genome Sequence of Mycoplasma meleagridis, a Possible Emerging Pathogen in Chickens.</title>
        <authorList>
            <person name="Abolnik C."/>
        </authorList>
    </citation>
    <scope>NUCLEOTIDE SEQUENCE [LARGE SCALE GENOMIC DNA]</scope>
    <source>
        <strain evidence="4 5">B2096 8B</strain>
    </source>
</reference>
<dbReference type="EMBL" id="CP011021">
    <property type="protein sequence ID" value="AKA49883.1"/>
    <property type="molecule type" value="Genomic_DNA"/>
</dbReference>
<dbReference type="Pfam" id="PF00496">
    <property type="entry name" value="SBP_bac_5"/>
    <property type="match status" value="1"/>
</dbReference>
<proteinExistence type="predicted"/>
<dbReference type="Gene3D" id="3.10.105.10">
    <property type="entry name" value="Dipeptide-binding Protein, Domain 3"/>
    <property type="match status" value="1"/>
</dbReference>
<keyword evidence="2" id="KW-0732">Signal</keyword>
<feature type="chain" id="PRO_5002300353" evidence="2">
    <location>
        <begin position="27"/>
        <end position="1036"/>
    </location>
</feature>
<dbReference type="AlphaFoldDB" id="A0A0D5ZIY3"/>
<accession>A0A0D5ZIY3</accession>
<dbReference type="SUPFAM" id="SSF53850">
    <property type="entry name" value="Periplasmic binding protein-like II"/>
    <property type="match status" value="1"/>
</dbReference>
<evidence type="ECO:0000313" key="5">
    <source>
        <dbReference type="Proteomes" id="UP000032722"/>
    </source>
</evidence>
<name>A0A0D5ZIY3_9BACT</name>
<dbReference type="PATRIC" id="fig|29556.3.peg.248"/>
<dbReference type="PIRSF" id="PIRSF028335">
    <property type="entry name" value="ABC_oligopep_OppA_prd"/>
    <property type="match status" value="1"/>
</dbReference>
<evidence type="ECO:0000259" key="3">
    <source>
        <dbReference type="Pfam" id="PF00496"/>
    </source>
</evidence>
<sequence>MNSYFKKSRKYLLGFTLAASSFSVLSVVACAPGSTSQNAKGYDFGLTSEPLNNLNYIKFKSVDKILPSLVDSFMKSGPSDSLKSILKTNKFTMTMTNVGTDRTTSNFDEFFKKNLENFRSKDGKGNITNSYYTLDDFGFIGGTGAPVLSDISNSSTIYAFRNPKNSNNYMAFSGYMNKGKNIWSNGDVITAQDLRDYFEYILDLNTGSQKLETIKKYSIRGAEQFITAQKEYALKHNESYKNPWGRRSYIQDPWGKSYIQDPNQEVWTSQVPGDEAEVQAIKEAALSFGFYTGQYFLDYTNEEIAESNNLPENFDRSIDLNAETQKWAIKRNNVVKEVTLVKNPYLNPYQEYALEEATSEDWEAFNEYYKEKQAADPETPAPSEEQKDQMKLSHSKIVGKLKTLSLDSYSFTMIFDENKTPDLNFLVGQIIENIYPANRKYIETEGDGIQNYGSDPKKVLTSGPFVIEPGDIVLGPQGYIVLTKNKDYFEAANTVSNKIKIFFSTDRNINATLFEDGYISQTYIPANKINSYWSNPAYKDYLNKNSGYGTIAYAFNLDQETKGTSWLQDEDLRNAIYYAIDREKVLKSVGWDFSFPVTTWTAYGQYRLFDGRNLEYYFEGEDIKTKNGVTVPIQNYDFLVHLSKSFNFEKTYRKDDSYLPKTAQDYLARFKAKHPELDKVTIQFLNNSTDEQKKAGSYLREALRQAFGSYVQLEIKSLPENTFVAYLDEGEWDIVYQNFDRLGGNGAQDYVYVFFKEDEIDTFTQKSTGFKTNPSGGYTYANYLSELILNAYKANGQESSKYNIVQPYFSFIETQVREYAKANNIDFDAIANSNDYFDKTKFISENIDAIMEIINQNKAQESSLNKKALSKRFVANAIEYLLSKNLFGIQLSRIQKAINLYFASTLTSEQIQELTNATKDRLLIKDARLWNKFIELAYQKSDESLTDYSARLDSFFTGNFTDKEVEEKWDTQLIFSFIATLEKIIRDGAFVVPLMEVDTNWEITRVGGVNSLFTFSLQYAYDYTNPPRPGLPRKKG</sequence>
<dbReference type="PROSITE" id="PS51257">
    <property type="entry name" value="PROKAR_LIPOPROTEIN"/>
    <property type="match status" value="1"/>
</dbReference>
<dbReference type="InterPro" id="IPR016880">
    <property type="entry name" value="ABC_oligopep_solut-bd_myco_prd"/>
</dbReference>
<dbReference type="KEGG" id="mgb:VO56_01220"/>
<dbReference type="InterPro" id="IPR000914">
    <property type="entry name" value="SBP_5_dom"/>
</dbReference>
<protein>
    <submittedName>
        <fullName evidence="4">Peptide ABC transporter substrate-binding protein</fullName>
    </submittedName>
</protein>
<dbReference type="Proteomes" id="UP000032722">
    <property type="component" value="Chromosome"/>
</dbReference>
<dbReference type="Gene3D" id="3.40.190.10">
    <property type="entry name" value="Periplasmic binding protein-like II"/>
    <property type="match status" value="1"/>
</dbReference>
<organism evidence="5">
    <name type="scientific">Mycoplasmopsis gallinacea</name>
    <dbReference type="NCBI Taxonomy" id="29556"/>
    <lineage>
        <taxon>Bacteria</taxon>
        <taxon>Bacillati</taxon>
        <taxon>Mycoplasmatota</taxon>
        <taxon>Mycoplasmoidales</taxon>
        <taxon>Metamycoplasmataceae</taxon>
        <taxon>Mycoplasmopsis</taxon>
    </lineage>
</organism>
<feature type="domain" description="Solute-binding protein family 5" evidence="3">
    <location>
        <begin position="373"/>
        <end position="739"/>
    </location>
</feature>
<evidence type="ECO:0000256" key="1">
    <source>
        <dbReference type="SAM" id="MobiDB-lite"/>
    </source>
</evidence>
<feature type="signal peptide" evidence="2">
    <location>
        <begin position="1"/>
        <end position="26"/>
    </location>
</feature>